<evidence type="ECO:0000313" key="2">
    <source>
        <dbReference type="Proteomes" id="UP000800200"/>
    </source>
</evidence>
<dbReference type="AlphaFoldDB" id="A0A6A6ETB7"/>
<dbReference type="InterPro" id="IPR021109">
    <property type="entry name" value="Peptidase_aspartic_dom_sf"/>
</dbReference>
<organism evidence="1 2">
    <name type="scientific">Zopfia rhizophila CBS 207.26</name>
    <dbReference type="NCBI Taxonomy" id="1314779"/>
    <lineage>
        <taxon>Eukaryota</taxon>
        <taxon>Fungi</taxon>
        <taxon>Dikarya</taxon>
        <taxon>Ascomycota</taxon>
        <taxon>Pezizomycotina</taxon>
        <taxon>Dothideomycetes</taxon>
        <taxon>Dothideomycetes incertae sedis</taxon>
        <taxon>Zopfiaceae</taxon>
        <taxon>Zopfia</taxon>
    </lineage>
</organism>
<reference evidence="1" key="1">
    <citation type="journal article" date="2020" name="Stud. Mycol.">
        <title>101 Dothideomycetes genomes: a test case for predicting lifestyles and emergence of pathogens.</title>
        <authorList>
            <person name="Haridas S."/>
            <person name="Albert R."/>
            <person name="Binder M."/>
            <person name="Bloem J."/>
            <person name="Labutti K."/>
            <person name="Salamov A."/>
            <person name="Andreopoulos B."/>
            <person name="Baker S."/>
            <person name="Barry K."/>
            <person name="Bills G."/>
            <person name="Bluhm B."/>
            <person name="Cannon C."/>
            <person name="Castanera R."/>
            <person name="Culley D."/>
            <person name="Daum C."/>
            <person name="Ezra D."/>
            <person name="Gonzalez J."/>
            <person name="Henrissat B."/>
            <person name="Kuo A."/>
            <person name="Liang C."/>
            <person name="Lipzen A."/>
            <person name="Lutzoni F."/>
            <person name="Magnuson J."/>
            <person name="Mondo S."/>
            <person name="Nolan M."/>
            <person name="Ohm R."/>
            <person name="Pangilinan J."/>
            <person name="Park H.-J."/>
            <person name="Ramirez L."/>
            <person name="Alfaro M."/>
            <person name="Sun H."/>
            <person name="Tritt A."/>
            <person name="Yoshinaga Y."/>
            <person name="Zwiers L.-H."/>
            <person name="Turgeon B."/>
            <person name="Goodwin S."/>
            <person name="Spatafora J."/>
            <person name="Crous P."/>
            <person name="Grigoriev I."/>
        </authorList>
    </citation>
    <scope>NUCLEOTIDE SEQUENCE</scope>
    <source>
        <strain evidence="1">CBS 207.26</strain>
    </source>
</reference>
<proteinExistence type="predicted"/>
<keyword evidence="2" id="KW-1185">Reference proteome</keyword>
<gene>
    <name evidence="1" type="ORF">K469DRAFT_709519</name>
</gene>
<sequence length="77" mass="8461">MLADYIASLFSTPAMFMQINGLYMVDYKASALRFGVIIGGETFFVNEADLVNQTGLNMCILAIQRQRGGYVVLGIAF</sequence>
<dbReference type="OrthoDB" id="15189at2759"/>
<name>A0A6A6ETB7_9PEZI</name>
<protein>
    <submittedName>
        <fullName evidence="1">Uncharacterized protein</fullName>
    </submittedName>
</protein>
<evidence type="ECO:0000313" key="1">
    <source>
        <dbReference type="EMBL" id="KAF2194029.1"/>
    </source>
</evidence>
<dbReference type="Gene3D" id="2.40.70.10">
    <property type="entry name" value="Acid Proteases"/>
    <property type="match status" value="1"/>
</dbReference>
<accession>A0A6A6ETB7</accession>
<dbReference type="Proteomes" id="UP000800200">
    <property type="component" value="Unassembled WGS sequence"/>
</dbReference>
<dbReference type="EMBL" id="ML994612">
    <property type="protein sequence ID" value="KAF2194029.1"/>
    <property type="molecule type" value="Genomic_DNA"/>
</dbReference>